<dbReference type="InParanoid" id="A0A0N1PH06"/>
<keyword evidence="2" id="KW-1185">Reference proteome</keyword>
<sequence>MVSRRRILSRSRDDLTQAFATQVEEEEDVWYQKDKLYKIGFNVHQDFWVTINDTLDKRKINKAQTVKPVSGSN</sequence>
<gene>
    <name evidence="1" type="ORF">RR48_05571</name>
</gene>
<dbReference type="Proteomes" id="UP000053240">
    <property type="component" value="Unassembled WGS sequence"/>
</dbReference>
<dbReference type="AlphaFoldDB" id="A0A0N1PH06"/>
<accession>A0A0N1PH06</accession>
<organism evidence="1 2">
    <name type="scientific">Papilio machaon</name>
    <name type="common">Old World swallowtail butterfly</name>
    <dbReference type="NCBI Taxonomy" id="76193"/>
    <lineage>
        <taxon>Eukaryota</taxon>
        <taxon>Metazoa</taxon>
        <taxon>Ecdysozoa</taxon>
        <taxon>Arthropoda</taxon>
        <taxon>Hexapoda</taxon>
        <taxon>Insecta</taxon>
        <taxon>Pterygota</taxon>
        <taxon>Neoptera</taxon>
        <taxon>Endopterygota</taxon>
        <taxon>Lepidoptera</taxon>
        <taxon>Glossata</taxon>
        <taxon>Ditrysia</taxon>
        <taxon>Papilionoidea</taxon>
        <taxon>Papilionidae</taxon>
        <taxon>Papilioninae</taxon>
        <taxon>Papilio</taxon>
    </lineage>
</organism>
<proteinExistence type="predicted"/>
<dbReference type="EMBL" id="KQ460226">
    <property type="protein sequence ID" value="KPJ16492.1"/>
    <property type="molecule type" value="Genomic_DNA"/>
</dbReference>
<protein>
    <submittedName>
        <fullName evidence="1">Uncharacterized protein</fullName>
    </submittedName>
</protein>
<name>A0A0N1PH06_PAPMA</name>
<evidence type="ECO:0000313" key="1">
    <source>
        <dbReference type="EMBL" id="KPJ16492.1"/>
    </source>
</evidence>
<evidence type="ECO:0000313" key="2">
    <source>
        <dbReference type="Proteomes" id="UP000053240"/>
    </source>
</evidence>
<reference evidence="1 2" key="1">
    <citation type="journal article" date="2015" name="Nat. Commun.">
        <title>Outbred genome sequencing and CRISPR/Cas9 gene editing in butterflies.</title>
        <authorList>
            <person name="Li X."/>
            <person name="Fan D."/>
            <person name="Zhang W."/>
            <person name="Liu G."/>
            <person name="Zhang L."/>
            <person name="Zhao L."/>
            <person name="Fang X."/>
            <person name="Chen L."/>
            <person name="Dong Y."/>
            <person name="Chen Y."/>
            <person name="Ding Y."/>
            <person name="Zhao R."/>
            <person name="Feng M."/>
            <person name="Zhu Y."/>
            <person name="Feng Y."/>
            <person name="Jiang X."/>
            <person name="Zhu D."/>
            <person name="Xiang H."/>
            <person name="Feng X."/>
            <person name="Li S."/>
            <person name="Wang J."/>
            <person name="Zhang G."/>
            <person name="Kronforst M.R."/>
            <person name="Wang W."/>
        </authorList>
    </citation>
    <scope>NUCLEOTIDE SEQUENCE [LARGE SCALE GENOMIC DNA]</scope>
    <source>
        <strain evidence="1">Ya'a_city_454_Pm</strain>
        <tissue evidence="1">Whole body</tissue>
    </source>
</reference>